<proteinExistence type="predicted"/>
<dbReference type="Pfam" id="PF00072">
    <property type="entry name" value="Response_reg"/>
    <property type="match status" value="1"/>
</dbReference>
<evidence type="ECO:0000313" key="5">
    <source>
        <dbReference type="Proteomes" id="UP001060414"/>
    </source>
</evidence>
<dbReference type="Proteomes" id="UP001060414">
    <property type="component" value="Chromosome"/>
</dbReference>
<keyword evidence="5" id="KW-1185">Reference proteome</keyword>
<dbReference type="PROSITE" id="PS50110">
    <property type="entry name" value="RESPONSE_REGULATORY"/>
    <property type="match status" value="1"/>
</dbReference>
<dbReference type="PANTHER" id="PTHR44591">
    <property type="entry name" value="STRESS RESPONSE REGULATOR PROTEIN 1"/>
    <property type="match status" value="1"/>
</dbReference>
<accession>A0ABY5ZS91</accession>
<keyword evidence="1 2" id="KW-0597">Phosphoprotein</keyword>
<dbReference type="InterPro" id="IPR001789">
    <property type="entry name" value="Sig_transdc_resp-reg_receiver"/>
</dbReference>
<name>A0ABY5ZS91_9BACT</name>
<evidence type="ECO:0000256" key="2">
    <source>
        <dbReference type="PROSITE-ProRule" id="PRU00169"/>
    </source>
</evidence>
<feature type="modified residue" description="4-aspartylphosphate" evidence="2">
    <location>
        <position position="41"/>
    </location>
</feature>
<dbReference type="InterPro" id="IPR050595">
    <property type="entry name" value="Bact_response_regulator"/>
</dbReference>
<feature type="domain" description="Response regulatory" evidence="3">
    <location>
        <begin position="1"/>
        <end position="108"/>
    </location>
</feature>
<evidence type="ECO:0000256" key="1">
    <source>
        <dbReference type="ARBA" id="ARBA00022553"/>
    </source>
</evidence>
<organism evidence="4 5">
    <name type="scientific">Geoalkalibacter halelectricus</name>
    <dbReference type="NCBI Taxonomy" id="2847045"/>
    <lineage>
        <taxon>Bacteria</taxon>
        <taxon>Pseudomonadati</taxon>
        <taxon>Thermodesulfobacteriota</taxon>
        <taxon>Desulfuromonadia</taxon>
        <taxon>Desulfuromonadales</taxon>
        <taxon>Geoalkalibacteraceae</taxon>
        <taxon>Geoalkalibacter</taxon>
    </lineage>
</organism>
<sequence>MRAMICATLEALGDFDIFEAANGFEALRLLPRESFDLVITDINMPDINGLELVSFIKRNDQYKTIPLVIVSTEGSERDREKGLKLGANAYLVKPFSPEELQKLVEKFLE</sequence>
<dbReference type="SUPFAM" id="SSF52172">
    <property type="entry name" value="CheY-like"/>
    <property type="match status" value="1"/>
</dbReference>
<dbReference type="PANTHER" id="PTHR44591:SF25">
    <property type="entry name" value="CHEMOTAXIS TWO-COMPONENT RESPONSE REGULATOR"/>
    <property type="match status" value="1"/>
</dbReference>
<dbReference type="InterPro" id="IPR011006">
    <property type="entry name" value="CheY-like_superfamily"/>
</dbReference>
<gene>
    <name evidence="4" type="ORF">L9S41_03245</name>
</gene>
<dbReference type="EMBL" id="CP092109">
    <property type="protein sequence ID" value="UWZ81551.1"/>
    <property type="molecule type" value="Genomic_DNA"/>
</dbReference>
<dbReference type="Gene3D" id="3.40.50.2300">
    <property type="match status" value="1"/>
</dbReference>
<dbReference type="SMART" id="SM00448">
    <property type="entry name" value="REC"/>
    <property type="match status" value="1"/>
</dbReference>
<evidence type="ECO:0000313" key="4">
    <source>
        <dbReference type="EMBL" id="UWZ81551.1"/>
    </source>
</evidence>
<reference evidence="4" key="1">
    <citation type="journal article" date="2022" name="Environ. Microbiol.">
        <title>Geoalkalibacter halelectricus SAP #1 sp. nov. possessing extracellular electron transfer and mineral#reducing capabilities from a haloalkaline environment.</title>
        <authorList>
            <person name="Yadav S."/>
            <person name="Singh R."/>
            <person name="Sundharam S.S."/>
            <person name="Chaudhary S."/>
            <person name="Krishnamurthi S."/>
            <person name="Patil S.A."/>
        </authorList>
    </citation>
    <scope>NUCLEOTIDE SEQUENCE</scope>
    <source>
        <strain evidence="4">SAP-1</strain>
    </source>
</reference>
<protein>
    <submittedName>
        <fullName evidence="4">Response regulator</fullName>
    </submittedName>
</protein>
<evidence type="ECO:0000259" key="3">
    <source>
        <dbReference type="PROSITE" id="PS50110"/>
    </source>
</evidence>